<dbReference type="AlphaFoldDB" id="A0A1G9F0B5"/>
<dbReference type="Gene3D" id="3.40.50.150">
    <property type="entry name" value="Vaccinia Virus protein VP39"/>
    <property type="match status" value="1"/>
</dbReference>
<dbReference type="InterPro" id="IPR029063">
    <property type="entry name" value="SAM-dependent_MTases_sf"/>
</dbReference>
<dbReference type="CDD" id="cd02440">
    <property type="entry name" value="AdoMet_MTases"/>
    <property type="match status" value="1"/>
</dbReference>
<keyword evidence="2" id="KW-0808">Transferase</keyword>
<dbReference type="STRING" id="683260.SAMN05421874_111194"/>
<dbReference type="PANTHER" id="PTHR43861:SF1">
    <property type="entry name" value="TRANS-ACONITATE 2-METHYLTRANSFERASE"/>
    <property type="match status" value="1"/>
</dbReference>
<dbReference type="OrthoDB" id="9777638at2"/>
<dbReference type="GO" id="GO:0032259">
    <property type="term" value="P:methylation"/>
    <property type="evidence" value="ECO:0007669"/>
    <property type="project" value="UniProtKB-KW"/>
</dbReference>
<protein>
    <submittedName>
        <fullName evidence="4">Ubiquinone/menaquinone biosynthesis C-methylase UbiE</fullName>
    </submittedName>
</protein>
<proteinExistence type="predicted"/>
<evidence type="ECO:0000313" key="5">
    <source>
        <dbReference type="Proteomes" id="UP000198683"/>
    </source>
</evidence>
<keyword evidence="5" id="KW-1185">Reference proteome</keyword>
<dbReference type="Proteomes" id="UP000198683">
    <property type="component" value="Unassembled WGS sequence"/>
</dbReference>
<accession>A0A1G9F0B5</accession>
<organism evidence="4 5">
    <name type="scientific">Nonomuraea maritima</name>
    <dbReference type="NCBI Taxonomy" id="683260"/>
    <lineage>
        <taxon>Bacteria</taxon>
        <taxon>Bacillati</taxon>
        <taxon>Actinomycetota</taxon>
        <taxon>Actinomycetes</taxon>
        <taxon>Streptosporangiales</taxon>
        <taxon>Streptosporangiaceae</taxon>
        <taxon>Nonomuraea</taxon>
    </lineage>
</organism>
<evidence type="ECO:0000313" key="4">
    <source>
        <dbReference type="EMBL" id="SDK81792.1"/>
    </source>
</evidence>
<name>A0A1G9F0B5_9ACTN</name>
<reference evidence="4 5" key="1">
    <citation type="submission" date="2016-10" db="EMBL/GenBank/DDBJ databases">
        <authorList>
            <person name="de Groot N.N."/>
        </authorList>
    </citation>
    <scope>NUCLEOTIDE SEQUENCE [LARGE SCALE GENOMIC DNA]</scope>
    <source>
        <strain evidence="4 5">CGMCC 4.5681</strain>
    </source>
</reference>
<dbReference type="EMBL" id="FNFB01000011">
    <property type="protein sequence ID" value="SDK81792.1"/>
    <property type="molecule type" value="Genomic_DNA"/>
</dbReference>
<dbReference type="Pfam" id="PF13649">
    <property type="entry name" value="Methyltransf_25"/>
    <property type="match status" value="1"/>
</dbReference>
<dbReference type="RefSeq" id="WP_090767203.1">
    <property type="nucleotide sequence ID" value="NZ_FNFB01000011.1"/>
</dbReference>
<sequence>MAVRNAGQYSTSNGAGTGAAHAELVGRLLDAAAVGERDQVLDIGCGAGGSSRIAARRAPQGWVLGIDPSGPKLRKARSAAADAGIGNLTFEQVDVQTHPFPEGRFDAAISHCGVMFFADPVAAFANVGRALRPGGRLAFVCPQPAQECEWYVVPIAALLGIEARPQQVVSACPGQAPALFSLSDPVRIRQVLGGAGFTDVTIEALHVPRDAGRTAAEAAEAFLSAGPARDLVERHPTLTRHVARARLTTALQPYAGDGAVLLPDAQWLVSARWNGDMIPR</sequence>
<dbReference type="PANTHER" id="PTHR43861">
    <property type="entry name" value="TRANS-ACONITATE 2-METHYLTRANSFERASE-RELATED"/>
    <property type="match status" value="1"/>
</dbReference>
<dbReference type="InterPro" id="IPR041698">
    <property type="entry name" value="Methyltransf_25"/>
</dbReference>
<evidence type="ECO:0000256" key="2">
    <source>
        <dbReference type="ARBA" id="ARBA00022679"/>
    </source>
</evidence>
<evidence type="ECO:0000259" key="3">
    <source>
        <dbReference type="Pfam" id="PF13649"/>
    </source>
</evidence>
<evidence type="ECO:0000256" key="1">
    <source>
        <dbReference type="ARBA" id="ARBA00022603"/>
    </source>
</evidence>
<feature type="domain" description="Methyltransferase" evidence="3">
    <location>
        <begin position="40"/>
        <end position="135"/>
    </location>
</feature>
<dbReference type="GO" id="GO:0008168">
    <property type="term" value="F:methyltransferase activity"/>
    <property type="evidence" value="ECO:0007669"/>
    <property type="project" value="UniProtKB-KW"/>
</dbReference>
<keyword evidence="4" id="KW-0830">Ubiquinone</keyword>
<keyword evidence="1 4" id="KW-0489">Methyltransferase</keyword>
<gene>
    <name evidence="4" type="ORF">SAMN05421874_111194</name>
</gene>
<dbReference type="SUPFAM" id="SSF53335">
    <property type="entry name" value="S-adenosyl-L-methionine-dependent methyltransferases"/>
    <property type="match status" value="1"/>
</dbReference>